<comment type="caution">
    <text evidence="1">The sequence shown here is derived from an EMBL/GenBank/DDBJ whole genome shotgun (WGS) entry which is preliminary data.</text>
</comment>
<name>A0A080ZRH6_PHYNI</name>
<dbReference type="OrthoDB" id="153948at2759"/>
<proteinExistence type="predicted"/>
<dbReference type="AlphaFoldDB" id="A0A080ZRH6"/>
<gene>
    <name evidence="1" type="ORF">F444_14152</name>
</gene>
<evidence type="ECO:0000313" key="2">
    <source>
        <dbReference type="Proteomes" id="UP000028582"/>
    </source>
</evidence>
<dbReference type="Proteomes" id="UP000028582">
    <property type="component" value="Unassembled WGS sequence"/>
</dbReference>
<organism evidence="1 2">
    <name type="scientific">Phytophthora nicotianae P1976</name>
    <dbReference type="NCBI Taxonomy" id="1317066"/>
    <lineage>
        <taxon>Eukaryota</taxon>
        <taxon>Sar</taxon>
        <taxon>Stramenopiles</taxon>
        <taxon>Oomycota</taxon>
        <taxon>Peronosporomycetes</taxon>
        <taxon>Peronosporales</taxon>
        <taxon>Peronosporaceae</taxon>
        <taxon>Phytophthora</taxon>
    </lineage>
</organism>
<sequence>MSLEQQQRKITPAEAAAIPSNAPASLIDAKLVRHTRRCNGRDVCSCMLRVESAYFQKNLAGKAAAKKRRGDSAAVPVPTKSKTHAYQKVTNIQQLNYELKLYVAAFLAPISLGRLGMTNKTFKRDVEIMAKQATGEFLAEAERSNLLKQEKPKKMESWSQFMHNQMTCVHKLFVYYTGYKTGPMRQQFPLWSFGIVNVDPNEPHRIILPNAWKFHGHYPWVQRRGNGKDGEWLLTKKYSANKAPKDFVEHVKTWANSLRPGSMLTIAYQNAGSSEPAWWEAQAWYVWRGDGKQYPATVYDPETETRIQVHPDNLLEHFRVSCNCVSTEQYRAGTRLTKLAFGNFVQAHPLHVIDVSTEPGSLCKKCASKHRTFKYCHVDKGHPML</sequence>
<evidence type="ECO:0000313" key="1">
    <source>
        <dbReference type="EMBL" id="ETO69237.1"/>
    </source>
</evidence>
<reference evidence="1 2" key="1">
    <citation type="submission" date="2013-11" db="EMBL/GenBank/DDBJ databases">
        <title>The Genome Sequence of Phytophthora parasitica P1976.</title>
        <authorList>
            <consortium name="The Broad Institute Genomics Platform"/>
            <person name="Russ C."/>
            <person name="Tyler B."/>
            <person name="Panabieres F."/>
            <person name="Shan W."/>
            <person name="Tripathy S."/>
            <person name="Grunwald N."/>
            <person name="Machado M."/>
            <person name="Johnson C.S."/>
            <person name="Walker B."/>
            <person name="Young S."/>
            <person name="Zeng Q."/>
            <person name="Gargeya S."/>
            <person name="Fitzgerald M."/>
            <person name="Haas B."/>
            <person name="Abouelleil A."/>
            <person name="Allen A.W."/>
            <person name="Alvarado L."/>
            <person name="Arachchi H.M."/>
            <person name="Berlin A.M."/>
            <person name="Chapman S.B."/>
            <person name="Gainer-Dewar J."/>
            <person name="Goldberg J."/>
            <person name="Griggs A."/>
            <person name="Gujja S."/>
            <person name="Hansen M."/>
            <person name="Howarth C."/>
            <person name="Imamovic A."/>
            <person name="Ireland A."/>
            <person name="Larimer J."/>
            <person name="McCowan C."/>
            <person name="Murphy C."/>
            <person name="Pearson M."/>
            <person name="Poon T.W."/>
            <person name="Priest M."/>
            <person name="Roberts A."/>
            <person name="Saif S."/>
            <person name="Shea T."/>
            <person name="Sisk P."/>
            <person name="Sykes S."/>
            <person name="Wortman J."/>
            <person name="Nusbaum C."/>
            <person name="Birren B."/>
        </authorList>
    </citation>
    <scope>NUCLEOTIDE SEQUENCE [LARGE SCALE GENOMIC DNA]</scope>
    <source>
        <strain evidence="1 2">P1976</strain>
    </source>
</reference>
<dbReference type="EMBL" id="ANJA01002569">
    <property type="protein sequence ID" value="ETO69237.1"/>
    <property type="molecule type" value="Genomic_DNA"/>
</dbReference>
<accession>A0A080ZRH6</accession>
<protein>
    <submittedName>
        <fullName evidence="1">Uncharacterized protein</fullName>
    </submittedName>
</protein>